<keyword evidence="4" id="KW-0378">Hydrolase</keyword>
<dbReference type="Proteomes" id="UP000195570">
    <property type="component" value="Unassembled WGS sequence"/>
</dbReference>
<dbReference type="AlphaFoldDB" id="A0A1G4I699"/>
<organism evidence="4 5">
    <name type="scientific">Trypanosoma equiperdum</name>
    <dbReference type="NCBI Taxonomy" id="5694"/>
    <lineage>
        <taxon>Eukaryota</taxon>
        <taxon>Discoba</taxon>
        <taxon>Euglenozoa</taxon>
        <taxon>Kinetoplastea</taxon>
        <taxon>Metakinetoplastina</taxon>
        <taxon>Trypanosomatida</taxon>
        <taxon>Trypanosomatidae</taxon>
        <taxon>Trypanosoma</taxon>
    </lineage>
</organism>
<keyword evidence="2" id="KW-0472">Membrane</keyword>
<dbReference type="PANTHER" id="PTHR43358:SF4">
    <property type="entry name" value="ALPHA_BETA HYDROLASE FOLD-1 DOMAIN-CONTAINING PROTEIN"/>
    <property type="match status" value="1"/>
</dbReference>
<dbReference type="RefSeq" id="XP_067078558.1">
    <property type="nucleotide sequence ID" value="XM_067222457.1"/>
</dbReference>
<feature type="repeat" description="ANK" evidence="1">
    <location>
        <begin position="1"/>
        <end position="33"/>
    </location>
</feature>
<evidence type="ECO:0000256" key="2">
    <source>
        <dbReference type="SAM" id="Phobius"/>
    </source>
</evidence>
<dbReference type="SUPFAM" id="SSF53474">
    <property type="entry name" value="alpha/beta-Hydrolases"/>
    <property type="match status" value="1"/>
</dbReference>
<evidence type="ECO:0000313" key="5">
    <source>
        <dbReference type="Proteomes" id="UP000195570"/>
    </source>
</evidence>
<dbReference type="InterPro" id="IPR002110">
    <property type="entry name" value="Ankyrin_rpt"/>
</dbReference>
<protein>
    <submittedName>
        <fullName evidence="4">Ankyrin repeats (Many copies)/Alpha/beta hydrolase family, putative</fullName>
    </submittedName>
</protein>
<reference evidence="4" key="1">
    <citation type="submission" date="2016-09" db="EMBL/GenBank/DDBJ databases">
        <authorList>
            <person name="Hebert L."/>
            <person name="Moumen B."/>
        </authorList>
    </citation>
    <scope>NUCLEOTIDE SEQUENCE [LARGE SCALE GENOMIC DNA]</scope>
    <source>
        <strain evidence="4">OVI</strain>
    </source>
</reference>
<dbReference type="Pfam" id="PF12796">
    <property type="entry name" value="Ank_2"/>
    <property type="match status" value="1"/>
</dbReference>
<keyword evidence="2" id="KW-0812">Transmembrane</keyword>
<keyword evidence="1" id="KW-0040">ANK repeat</keyword>
<dbReference type="Gene3D" id="1.25.40.20">
    <property type="entry name" value="Ankyrin repeat-containing domain"/>
    <property type="match status" value="1"/>
</dbReference>
<dbReference type="SMART" id="SM00248">
    <property type="entry name" value="ANK"/>
    <property type="match status" value="2"/>
</dbReference>
<dbReference type="SUPFAM" id="SSF48403">
    <property type="entry name" value="Ankyrin repeat"/>
    <property type="match status" value="1"/>
</dbReference>
<dbReference type="VEuPathDB" id="TriTrypDB:TEOVI_000803700"/>
<dbReference type="EMBL" id="CZPT02000701">
    <property type="protein sequence ID" value="SCU67213.1"/>
    <property type="molecule type" value="Genomic_DNA"/>
</dbReference>
<accession>A0A1G4I699</accession>
<name>A0A1G4I699_TRYEQ</name>
<evidence type="ECO:0000259" key="3">
    <source>
        <dbReference type="Pfam" id="PF12697"/>
    </source>
</evidence>
<dbReference type="PANTHER" id="PTHR43358">
    <property type="entry name" value="ALPHA/BETA-HYDROLASE"/>
    <property type="match status" value="1"/>
</dbReference>
<dbReference type="GeneID" id="92381971"/>
<sequence>MNTPLHAAAAVGDIRALVRISRVSSTNVNAVDEEGRTPLHIAAEKGNMEFVRMLFRKFNGVDTTILDNSSKTAVQRAPVEQQQQLTLLLSVEEANTIARAKDNLNVKREKEEEENVYKDHDVEGSDMVNPQVLRKIVICLLVPFVYPLLNMGTIFVLQYAALTFVFYFVVVGYFLSEFTIKPPWYHHHPKSNELTARGCPDYWNGCVNDPFKDLGLQFDNVSFISTDQYVLRGWHVPPPSDKPRGMGVVLVHGGGRDRRAWLRHVPFLHNAGYGCLLFDFREHGLSDGNMRGFTYGMKERFDVVAACHFMRSECGYNRICAMGTSVGASSAIMAAAIDKTIDIIVAENAILTCAALQDQQIVNIIGGYFARRVYSTFFFNLLRRTASFWLNYRIGNKPSKHCQALHCIAKVSPRPILLMHGTADELVPCRHSQKLFEEASEPKELYLAEGAFHCGLHNTHKEEYEARVLGFLQRYGGG</sequence>
<comment type="caution">
    <text evidence="4">The sequence shown here is derived from an EMBL/GenBank/DDBJ whole genome shotgun (WGS) entry which is preliminary data.</text>
</comment>
<keyword evidence="2" id="KW-1133">Transmembrane helix</keyword>
<dbReference type="PROSITE" id="PS50088">
    <property type="entry name" value="ANK_REPEAT"/>
    <property type="match status" value="2"/>
</dbReference>
<evidence type="ECO:0000313" key="4">
    <source>
        <dbReference type="EMBL" id="SCU67213.1"/>
    </source>
</evidence>
<dbReference type="Pfam" id="PF12697">
    <property type="entry name" value="Abhydrolase_6"/>
    <property type="match status" value="1"/>
</dbReference>
<feature type="transmembrane region" description="Helical" evidence="2">
    <location>
        <begin position="155"/>
        <end position="175"/>
    </location>
</feature>
<gene>
    <name evidence="4" type="ORF">TEOVI_000803700</name>
</gene>
<feature type="domain" description="AB hydrolase-1" evidence="3">
    <location>
        <begin position="248"/>
        <end position="446"/>
    </location>
</feature>
<dbReference type="InterPro" id="IPR000073">
    <property type="entry name" value="AB_hydrolase_1"/>
</dbReference>
<dbReference type="PROSITE" id="PS50297">
    <property type="entry name" value="ANK_REP_REGION"/>
    <property type="match status" value="1"/>
</dbReference>
<dbReference type="GO" id="GO:0016787">
    <property type="term" value="F:hydrolase activity"/>
    <property type="evidence" value="ECO:0007669"/>
    <property type="project" value="UniProtKB-KW"/>
</dbReference>
<evidence type="ECO:0000256" key="1">
    <source>
        <dbReference type="PROSITE-ProRule" id="PRU00023"/>
    </source>
</evidence>
<keyword evidence="5" id="KW-1185">Reference proteome</keyword>
<dbReference type="InterPro" id="IPR036770">
    <property type="entry name" value="Ankyrin_rpt-contain_sf"/>
</dbReference>
<proteinExistence type="predicted"/>
<feature type="repeat" description="ANK" evidence="1">
    <location>
        <begin position="34"/>
        <end position="57"/>
    </location>
</feature>
<dbReference type="InterPro" id="IPR029058">
    <property type="entry name" value="AB_hydrolase_fold"/>
</dbReference>
<dbReference type="Gene3D" id="3.40.50.1820">
    <property type="entry name" value="alpha/beta hydrolase"/>
    <property type="match status" value="1"/>
</dbReference>
<dbReference type="InterPro" id="IPR052920">
    <property type="entry name" value="DNA-binding_regulatory"/>
</dbReference>